<dbReference type="InterPro" id="IPR050155">
    <property type="entry name" value="HAD-like_hydrolase_sf"/>
</dbReference>
<dbReference type="PANTHER" id="PTHR43434:SF19">
    <property type="entry name" value="PHOSPHONOACETALDEHYDE HYDROLASE"/>
    <property type="match status" value="1"/>
</dbReference>
<dbReference type="NCBIfam" id="TIGR01422">
    <property type="entry name" value="phosphonatase"/>
    <property type="match status" value="1"/>
</dbReference>
<name>A0A7C1FQU1_9CHLR</name>
<keyword evidence="6" id="KW-0704">Schiff base</keyword>
<dbReference type="PANTHER" id="PTHR43434">
    <property type="entry name" value="PHOSPHOGLYCOLATE PHOSPHATASE"/>
    <property type="match status" value="1"/>
</dbReference>
<dbReference type="InterPro" id="IPR036412">
    <property type="entry name" value="HAD-like_sf"/>
</dbReference>
<dbReference type="GO" id="GO:0005829">
    <property type="term" value="C:cytosol"/>
    <property type="evidence" value="ECO:0007669"/>
    <property type="project" value="TreeGrafter"/>
</dbReference>
<evidence type="ECO:0000256" key="8">
    <source>
        <dbReference type="ARBA" id="ARBA00056573"/>
    </source>
</evidence>
<comment type="cofactor">
    <cofactor evidence="1">
        <name>Mg(2+)</name>
        <dbReference type="ChEBI" id="CHEBI:18420"/>
    </cofactor>
</comment>
<reference evidence="10" key="1">
    <citation type="journal article" date="2020" name="mSystems">
        <title>Genome- and Community-Level Interaction Insights into Carbon Utilization and Element Cycling Functions of Hydrothermarchaeota in Hydrothermal Sediment.</title>
        <authorList>
            <person name="Zhou Z."/>
            <person name="Liu Y."/>
            <person name="Xu W."/>
            <person name="Pan J."/>
            <person name="Luo Z.H."/>
            <person name="Li M."/>
        </authorList>
    </citation>
    <scope>NUCLEOTIDE SEQUENCE [LARGE SCALE GENOMIC DNA]</scope>
    <source>
        <strain evidence="10">SpSt-289</strain>
    </source>
</reference>
<dbReference type="CDD" id="cd02586">
    <property type="entry name" value="HAD_PHN"/>
    <property type="match status" value="1"/>
</dbReference>
<comment type="subunit">
    <text evidence="2">Homodimer.</text>
</comment>
<evidence type="ECO:0000313" key="10">
    <source>
        <dbReference type="EMBL" id="HDX31100.1"/>
    </source>
</evidence>
<proteinExistence type="inferred from homology"/>
<sequence length="276" mass="30059">MTFRYHRSYIGGLQAVILDWAGTTVDFGSFAPTAVFVRLFERQGVTITPTHARRGMGLMKKDHLRAILQQPAVRAAWQTAHGVPPTDADVDRLYADFEPLQIDVVADYAQPIPGLLDTVAFIRSRGWKIGTTTGYTRPMMEALAQAARAAGYVPDAILTPSDVPAGRPYPWMCYRLAIDLQVYPMAAMVKVGDTVPDIEEGLNAGMWTVGVALTGNMVGLSEAELARLSAEEVAALRREVSARFFAAGAHYVIDGIGDLPKVLEQIDARVRNGESP</sequence>
<dbReference type="SFLD" id="SFLDS00003">
    <property type="entry name" value="Haloacid_Dehalogenase"/>
    <property type="match status" value="1"/>
</dbReference>
<dbReference type="InterPro" id="IPR023214">
    <property type="entry name" value="HAD_sf"/>
</dbReference>
<evidence type="ECO:0000256" key="1">
    <source>
        <dbReference type="ARBA" id="ARBA00001946"/>
    </source>
</evidence>
<accession>A0A7C1FQU1</accession>
<dbReference type="GO" id="GO:0019700">
    <property type="term" value="P:organic phosphonate catabolic process"/>
    <property type="evidence" value="ECO:0007669"/>
    <property type="project" value="InterPro"/>
</dbReference>
<dbReference type="Pfam" id="PF00702">
    <property type="entry name" value="Hydrolase"/>
    <property type="match status" value="1"/>
</dbReference>
<dbReference type="GO" id="GO:0050194">
    <property type="term" value="F:phosphonoacetaldehyde hydrolase activity"/>
    <property type="evidence" value="ECO:0007669"/>
    <property type="project" value="UniProtKB-EC"/>
</dbReference>
<dbReference type="HAMAP" id="MF_01375">
    <property type="entry name" value="PhnX"/>
    <property type="match status" value="1"/>
</dbReference>
<dbReference type="FunFam" id="1.10.150.240:FF:000006">
    <property type="entry name" value="Phosphonoacetaldehyde hydrolase"/>
    <property type="match status" value="1"/>
</dbReference>
<dbReference type="SFLD" id="SFLDG01129">
    <property type="entry name" value="C1.5:_HAD__Beta-PGM__Phosphata"/>
    <property type="match status" value="1"/>
</dbReference>
<keyword evidence="4 10" id="KW-0378">Hydrolase</keyword>
<keyword evidence="3" id="KW-0479">Metal-binding</keyword>
<gene>
    <name evidence="10" type="ORF">ENQ20_06345</name>
</gene>
<dbReference type="GO" id="GO:0006281">
    <property type="term" value="P:DNA repair"/>
    <property type="evidence" value="ECO:0007669"/>
    <property type="project" value="TreeGrafter"/>
</dbReference>
<keyword evidence="5" id="KW-0460">Magnesium</keyword>
<dbReference type="AlphaFoldDB" id="A0A7C1FQU1"/>
<dbReference type="Gene3D" id="3.40.50.1000">
    <property type="entry name" value="HAD superfamily/HAD-like"/>
    <property type="match status" value="1"/>
</dbReference>
<dbReference type="EC" id="3.11.1.1" evidence="9"/>
<dbReference type="SFLD" id="SFLDG01135">
    <property type="entry name" value="C1.5.6:_HAD__Beta-PGM__Phospha"/>
    <property type="match status" value="1"/>
</dbReference>
<protein>
    <recommendedName>
        <fullName evidence="9">phosphonoacetaldehyde hydrolase</fullName>
        <ecNumber evidence="9">3.11.1.1</ecNumber>
    </recommendedName>
</protein>
<evidence type="ECO:0000256" key="6">
    <source>
        <dbReference type="ARBA" id="ARBA00023270"/>
    </source>
</evidence>
<evidence type="ECO:0000256" key="2">
    <source>
        <dbReference type="ARBA" id="ARBA00011738"/>
    </source>
</evidence>
<dbReference type="EMBL" id="DSMG01000071">
    <property type="protein sequence ID" value="HDX31100.1"/>
    <property type="molecule type" value="Genomic_DNA"/>
</dbReference>
<evidence type="ECO:0000256" key="7">
    <source>
        <dbReference type="ARBA" id="ARBA00052005"/>
    </source>
</evidence>
<comment type="caution">
    <text evidence="10">The sequence shown here is derived from an EMBL/GenBank/DDBJ whole genome shotgun (WGS) entry which is preliminary data.</text>
</comment>
<dbReference type="Gene3D" id="1.10.150.240">
    <property type="entry name" value="Putative phosphatase, domain 2"/>
    <property type="match status" value="1"/>
</dbReference>
<organism evidence="10">
    <name type="scientific">Caldilinea aerophila</name>
    <dbReference type="NCBI Taxonomy" id="133453"/>
    <lineage>
        <taxon>Bacteria</taxon>
        <taxon>Bacillati</taxon>
        <taxon>Chloroflexota</taxon>
        <taxon>Caldilineae</taxon>
        <taxon>Caldilineales</taxon>
        <taxon>Caldilineaceae</taxon>
        <taxon>Caldilinea</taxon>
    </lineage>
</organism>
<dbReference type="GO" id="GO:0046872">
    <property type="term" value="F:metal ion binding"/>
    <property type="evidence" value="ECO:0007669"/>
    <property type="project" value="UniProtKB-KW"/>
</dbReference>
<evidence type="ECO:0000256" key="4">
    <source>
        <dbReference type="ARBA" id="ARBA00022801"/>
    </source>
</evidence>
<evidence type="ECO:0000256" key="5">
    <source>
        <dbReference type="ARBA" id="ARBA00022842"/>
    </source>
</evidence>
<dbReference type="GO" id="GO:0008967">
    <property type="term" value="F:phosphoglycolate phosphatase activity"/>
    <property type="evidence" value="ECO:0007669"/>
    <property type="project" value="TreeGrafter"/>
</dbReference>
<comment type="function">
    <text evidence="8">Involved in phosphonate degradation.</text>
</comment>
<dbReference type="InterPro" id="IPR006323">
    <property type="entry name" value="Phosphonoacetald_hydro"/>
</dbReference>
<dbReference type="SUPFAM" id="SSF56784">
    <property type="entry name" value="HAD-like"/>
    <property type="match status" value="1"/>
</dbReference>
<dbReference type="InterPro" id="IPR023198">
    <property type="entry name" value="PGP-like_dom2"/>
</dbReference>
<comment type="catalytic activity">
    <reaction evidence="7">
        <text>phosphonoacetaldehyde + H2O = acetaldehyde + phosphate + H(+)</text>
        <dbReference type="Rhea" id="RHEA:18905"/>
        <dbReference type="ChEBI" id="CHEBI:15343"/>
        <dbReference type="ChEBI" id="CHEBI:15377"/>
        <dbReference type="ChEBI" id="CHEBI:15378"/>
        <dbReference type="ChEBI" id="CHEBI:43474"/>
        <dbReference type="ChEBI" id="CHEBI:58383"/>
        <dbReference type="EC" id="3.11.1.1"/>
    </reaction>
</comment>
<evidence type="ECO:0000256" key="9">
    <source>
        <dbReference type="ARBA" id="ARBA00066472"/>
    </source>
</evidence>
<evidence type="ECO:0000256" key="3">
    <source>
        <dbReference type="ARBA" id="ARBA00022723"/>
    </source>
</evidence>